<feature type="transmembrane region" description="Helical" evidence="7">
    <location>
        <begin position="288"/>
        <end position="309"/>
    </location>
</feature>
<evidence type="ECO:0000256" key="4">
    <source>
        <dbReference type="ARBA" id="ARBA00022989"/>
    </source>
</evidence>
<evidence type="ECO:0000256" key="7">
    <source>
        <dbReference type="SAM" id="Phobius"/>
    </source>
</evidence>
<evidence type="ECO:0000313" key="9">
    <source>
        <dbReference type="EMBL" id="WVZ59890.1"/>
    </source>
</evidence>
<feature type="transmembrane region" description="Helical" evidence="7">
    <location>
        <begin position="255"/>
        <end position="276"/>
    </location>
</feature>
<keyword evidence="4 7" id="KW-1133">Transmembrane helix</keyword>
<feature type="transmembrane region" description="Helical" evidence="7">
    <location>
        <begin position="164"/>
        <end position="189"/>
    </location>
</feature>
<dbReference type="GO" id="GO:0016020">
    <property type="term" value="C:membrane"/>
    <property type="evidence" value="ECO:0007669"/>
    <property type="project" value="UniProtKB-SubCell"/>
</dbReference>
<protein>
    <recommendedName>
        <fullName evidence="8">Major facilitator superfamily (MFS) profile domain-containing protein</fullName>
    </recommendedName>
</protein>
<feature type="transmembrane region" description="Helical" evidence="7">
    <location>
        <begin position="315"/>
        <end position="335"/>
    </location>
</feature>
<dbReference type="InterPro" id="IPR005829">
    <property type="entry name" value="Sugar_transporter_CS"/>
</dbReference>
<evidence type="ECO:0000256" key="1">
    <source>
        <dbReference type="ARBA" id="ARBA00004141"/>
    </source>
</evidence>
<feature type="transmembrane region" description="Helical" evidence="7">
    <location>
        <begin position="201"/>
        <end position="221"/>
    </location>
</feature>
<feature type="region of interest" description="Disordered" evidence="6">
    <location>
        <begin position="1"/>
        <end position="29"/>
    </location>
</feature>
<keyword evidence="10" id="KW-1185">Reference proteome</keyword>
<comment type="subcellular location">
    <subcellularLocation>
        <location evidence="1">Membrane</location>
        <topology evidence="1">Multi-pass membrane protein</topology>
    </subcellularLocation>
</comment>
<dbReference type="PANTHER" id="PTHR23511:SF5">
    <property type="entry name" value="MAJOR FACILITATOR-TYPE TRANSPORTER HXNZ-RELATED"/>
    <property type="match status" value="1"/>
</dbReference>
<dbReference type="EMBL" id="CP144746">
    <property type="protein sequence ID" value="WVZ59890.1"/>
    <property type="molecule type" value="Genomic_DNA"/>
</dbReference>
<keyword evidence="3 7" id="KW-0812">Transmembrane</keyword>
<dbReference type="GO" id="GO:0022857">
    <property type="term" value="F:transmembrane transporter activity"/>
    <property type="evidence" value="ECO:0007669"/>
    <property type="project" value="InterPro"/>
</dbReference>
<dbReference type="FunFam" id="1.20.1250.20:FF:000232">
    <property type="entry name" value="Organic cation/carnitine transporter 7"/>
    <property type="match status" value="1"/>
</dbReference>
<feature type="domain" description="Major facilitator superfamily (MFS) profile" evidence="8">
    <location>
        <begin position="164"/>
        <end position="616"/>
    </location>
</feature>
<feature type="compositionally biased region" description="Basic and acidic residues" evidence="6">
    <location>
        <begin position="1"/>
        <end position="11"/>
    </location>
</feature>
<dbReference type="InterPro" id="IPR005828">
    <property type="entry name" value="MFS_sugar_transport-like"/>
</dbReference>
<dbReference type="AlphaFoldDB" id="A0AAQ3WFJ9"/>
<dbReference type="PROSITE" id="PS00216">
    <property type="entry name" value="SUGAR_TRANSPORT_1"/>
    <property type="match status" value="1"/>
</dbReference>
<dbReference type="PROSITE" id="PS50850">
    <property type="entry name" value="MFS"/>
    <property type="match status" value="1"/>
</dbReference>
<evidence type="ECO:0000256" key="2">
    <source>
        <dbReference type="ARBA" id="ARBA00022448"/>
    </source>
</evidence>
<proteinExistence type="predicted"/>
<feature type="transmembrane region" description="Helical" evidence="7">
    <location>
        <begin position="526"/>
        <end position="550"/>
    </location>
</feature>
<evidence type="ECO:0000256" key="6">
    <source>
        <dbReference type="SAM" id="MobiDB-lite"/>
    </source>
</evidence>
<sequence length="621" mass="67445">MRPVRSRDVTQRRRRGPHRLAPGRQAPHGHATRAASCLFHFLVSVHVAICPPPSSPPAGWPGDLRIALLRAPHHHQAPAFPLPPSQAGGQEEEEEPGAGVPACQCRAAVALPGSTYRLSVSSTATLAGSLLVQLEASDCDANMATYTTDDALTRMGFGRFQALVLVYAGMGWVAEAMELMLLSFLGPFIREEWNVSSDSESLLSSVVFAGMLLGACVWGFLSDNYGRRTGLFFSTLFTSVMGFLSALSPNYLCLVALRFLVGVGVGGSHVFISWFLEFVPAQNRGTWMVIFSFFWTFGTILEASLAWVVLPALNWRWLLVLTALPCFLLIPFFGLTPESPRYLCVQNRMSDATAVLERMANANQSDLPPGVLVYHRETKVDHDSTASASECLLPVTEKECTADNAVNSKSGSLPALRMLLSRNLLRSTLLLWFVFYANSFAYYGLVLLTSQLSGANRSCASDVTFGLHQNDTNLYKDTFITSLAEIPGLILSAVLVDWFGRKATMWSMMFACCAFLGPLIHNQNELLTTALLFGARACAMGSFTVLCLYAPEVYPTSVRSTGAGIATAIGRIGGVVCPIVAVAMLRSCHQMEALIVFEVVLCLAGVACMFFPVETKGRGMD</sequence>
<name>A0AAQ3WFJ9_PASNO</name>
<dbReference type="Pfam" id="PF00083">
    <property type="entry name" value="Sugar_tr"/>
    <property type="match status" value="2"/>
</dbReference>
<evidence type="ECO:0000313" key="10">
    <source>
        <dbReference type="Proteomes" id="UP001341281"/>
    </source>
</evidence>
<feature type="transmembrane region" description="Helical" evidence="7">
    <location>
        <begin position="230"/>
        <end position="249"/>
    </location>
</feature>
<feature type="transmembrane region" description="Helical" evidence="7">
    <location>
        <begin position="591"/>
        <end position="613"/>
    </location>
</feature>
<dbReference type="PANTHER" id="PTHR23511">
    <property type="entry name" value="SYNAPTIC VESICLE GLYCOPROTEIN 2"/>
    <property type="match status" value="1"/>
</dbReference>
<keyword evidence="2" id="KW-0813">Transport</keyword>
<dbReference type="Gene3D" id="1.20.1250.20">
    <property type="entry name" value="MFS general substrate transporter like domains"/>
    <property type="match status" value="1"/>
</dbReference>
<dbReference type="InterPro" id="IPR020846">
    <property type="entry name" value="MFS_dom"/>
</dbReference>
<feature type="transmembrane region" description="Helical" evidence="7">
    <location>
        <begin position="424"/>
        <end position="445"/>
    </location>
</feature>
<reference evidence="9 10" key="1">
    <citation type="submission" date="2024-02" db="EMBL/GenBank/DDBJ databases">
        <title>High-quality chromosome-scale genome assembly of Pensacola bahiagrass (Paspalum notatum Flugge var. saurae).</title>
        <authorList>
            <person name="Vega J.M."/>
            <person name="Podio M."/>
            <person name="Orjuela J."/>
            <person name="Siena L.A."/>
            <person name="Pessino S.C."/>
            <person name="Combes M.C."/>
            <person name="Mariac C."/>
            <person name="Albertini E."/>
            <person name="Pupilli F."/>
            <person name="Ortiz J.P.A."/>
            <person name="Leblanc O."/>
        </authorList>
    </citation>
    <scope>NUCLEOTIDE SEQUENCE [LARGE SCALE GENOMIC DNA]</scope>
    <source>
        <strain evidence="9">R1</strain>
        <tissue evidence="9">Leaf</tissue>
    </source>
</reference>
<gene>
    <name evidence="9" type="ORF">U9M48_009979</name>
</gene>
<keyword evidence="5 7" id="KW-0472">Membrane</keyword>
<evidence type="ECO:0000256" key="5">
    <source>
        <dbReference type="ARBA" id="ARBA00023136"/>
    </source>
</evidence>
<dbReference type="SUPFAM" id="SSF103473">
    <property type="entry name" value="MFS general substrate transporter"/>
    <property type="match status" value="1"/>
</dbReference>
<dbReference type="InterPro" id="IPR036259">
    <property type="entry name" value="MFS_trans_sf"/>
</dbReference>
<accession>A0AAQ3WFJ9</accession>
<organism evidence="9 10">
    <name type="scientific">Paspalum notatum var. saurae</name>
    <dbReference type="NCBI Taxonomy" id="547442"/>
    <lineage>
        <taxon>Eukaryota</taxon>
        <taxon>Viridiplantae</taxon>
        <taxon>Streptophyta</taxon>
        <taxon>Embryophyta</taxon>
        <taxon>Tracheophyta</taxon>
        <taxon>Spermatophyta</taxon>
        <taxon>Magnoliopsida</taxon>
        <taxon>Liliopsida</taxon>
        <taxon>Poales</taxon>
        <taxon>Poaceae</taxon>
        <taxon>PACMAD clade</taxon>
        <taxon>Panicoideae</taxon>
        <taxon>Andropogonodae</taxon>
        <taxon>Paspaleae</taxon>
        <taxon>Paspalinae</taxon>
        <taxon>Paspalum</taxon>
    </lineage>
</organism>
<evidence type="ECO:0000259" key="8">
    <source>
        <dbReference type="PROSITE" id="PS50850"/>
    </source>
</evidence>
<feature type="region of interest" description="Disordered" evidence="6">
    <location>
        <begin position="77"/>
        <end position="99"/>
    </location>
</feature>
<feature type="transmembrane region" description="Helical" evidence="7">
    <location>
        <begin position="479"/>
        <end position="496"/>
    </location>
</feature>
<dbReference type="Proteomes" id="UP001341281">
    <property type="component" value="Chromosome 02"/>
</dbReference>
<evidence type="ECO:0000256" key="3">
    <source>
        <dbReference type="ARBA" id="ARBA00022692"/>
    </source>
</evidence>
<feature type="transmembrane region" description="Helical" evidence="7">
    <location>
        <begin position="562"/>
        <end position="585"/>
    </location>
</feature>